<accession>A0A1D1W7B6</accession>
<organism evidence="1 2">
    <name type="scientific">Ramazzottius varieornatus</name>
    <name type="common">Water bear</name>
    <name type="synonym">Tardigrade</name>
    <dbReference type="NCBI Taxonomy" id="947166"/>
    <lineage>
        <taxon>Eukaryota</taxon>
        <taxon>Metazoa</taxon>
        <taxon>Ecdysozoa</taxon>
        <taxon>Tardigrada</taxon>
        <taxon>Eutardigrada</taxon>
        <taxon>Parachela</taxon>
        <taxon>Hypsibioidea</taxon>
        <taxon>Ramazzottiidae</taxon>
        <taxon>Ramazzottius</taxon>
    </lineage>
</organism>
<reference evidence="1 2" key="1">
    <citation type="journal article" date="2016" name="Nat. Commun.">
        <title>Extremotolerant tardigrade genome and improved radiotolerance of human cultured cells by tardigrade-unique protein.</title>
        <authorList>
            <person name="Hashimoto T."/>
            <person name="Horikawa D.D."/>
            <person name="Saito Y."/>
            <person name="Kuwahara H."/>
            <person name="Kozuka-Hata H."/>
            <person name="Shin-I T."/>
            <person name="Minakuchi Y."/>
            <person name="Ohishi K."/>
            <person name="Motoyama A."/>
            <person name="Aizu T."/>
            <person name="Enomoto A."/>
            <person name="Kondo K."/>
            <person name="Tanaka S."/>
            <person name="Hara Y."/>
            <person name="Koshikawa S."/>
            <person name="Sagara H."/>
            <person name="Miura T."/>
            <person name="Yokobori S."/>
            <person name="Miyagawa K."/>
            <person name="Suzuki Y."/>
            <person name="Kubo T."/>
            <person name="Oyama M."/>
            <person name="Kohara Y."/>
            <person name="Fujiyama A."/>
            <person name="Arakawa K."/>
            <person name="Katayama T."/>
            <person name="Toyoda A."/>
            <person name="Kunieda T."/>
        </authorList>
    </citation>
    <scope>NUCLEOTIDE SEQUENCE [LARGE SCALE GENOMIC DNA]</scope>
    <source>
        <strain evidence="1 2">YOKOZUNA-1</strain>
    </source>
</reference>
<evidence type="ECO:0000313" key="1">
    <source>
        <dbReference type="EMBL" id="GAV08128.1"/>
    </source>
</evidence>
<proteinExistence type="predicted"/>
<keyword evidence="2" id="KW-1185">Reference proteome</keyword>
<dbReference type="AlphaFoldDB" id="A0A1D1W7B6"/>
<sequence>MHPTGKPQRKVISRAKLCDFEDETIRSHNQHNKRKLRKSLKALFKTELSQHKFAEEEYCGCIVRVFFCTPDTAMKHRVWEITRIFTIKPALESPSTSTTCPQDTMLHC</sequence>
<protein>
    <submittedName>
        <fullName evidence="1">Uncharacterized protein</fullName>
    </submittedName>
</protein>
<gene>
    <name evidence="1" type="primary">RvY_17867-1</name>
    <name evidence="1" type="synonym">RvY_17867.1</name>
    <name evidence="1" type="ORF">RvY_17867</name>
</gene>
<dbReference type="Proteomes" id="UP000186922">
    <property type="component" value="Unassembled WGS sequence"/>
</dbReference>
<comment type="caution">
    <text evidence="1">The sequence shown here is derived from an EMBL/GenBank/DDBJ whole genome shotgun (WGS) entry which is preliminary data.</text>
</comment>
<dbReference type="EMBL" id="BDGG01000016">
    <property type="protein sequence ID" value="GAV08128.1"/>
    <property type="molecule type" value="Genomic_DNA"/>
</dbReference>
<evidence type="ECO:0000313" key="2">
    <source>
        <dbReference type="Proteomes" id="UP000186922"/>
    </source>
</evidence>
<name>A0A1D1W7B6_RAMVA</name>